<dbReference type="Proteomes" id="UP000198211">
    <property type="component" value="Unassembled WGS sequence"/>
</dbReference>
<evidence type="ECO:0000313" key="3">
    <source>
        <dbReference type="Proteomes" id="UP000198211"/>
    </source>
</evidence>
<dbReference type="EMBL" id="NBNE01001176">
    <property type="protein sequence ID" value="OWZ15192.1"/>
    <property type="molecule type" value="Genomic_DNA"/>
</dbReference>
<gene>
    <name evidence="2" type="ORF">PHMEG_00011215</name>
</gene>
<sequence>MSSPRRIPWPKFIVWWTAVTLLISYVGAQLEENAAGVDIPQLATVCSTYYGEKSAPTTRVLRGTGSDMDNDVMNNEERGYLLKGVKKFVHKPAITATLAISLLIRDSPAKVLTRFRQRGISMKEDSLLPWLGYVKSTEANSATRPPTTHMFWLQPEGQSRWVSHLSSLTLH</sequence>
<feature type="signal peptide" evidence="1">
    <location>
        <begin position="1"/>
        <end position="28"/>
    </location>
</feature>
<reference evidence="3" key="1">
    <citation type="submission" date="2017-03" db="EMBL/GenBank/DDBJ databases">
        <title>Phytopthora megakarya and P. palmivora, two closely related causual agents of cacao black pod achieved similar genome size and gene model numbers by different mechanisms.</title>
        <authorList>
            <person name="Ali S."/>
            <person name="Shao J."/>
            <person name="Larry D.J."/>
            <person name="Kronmiller B."/>
            <person name="Shen D."/>
            <person name="Strem M.D."/>
            <person name="Melnick R.L."/>
            <person name="Guiltinan M.J."/>
            <person name="Tyler B.M."/>
            <person name="Meinhardt L.W."/>
            <person name="Bailey B.A."/>
        </authorList>
    </citation>
    <scope>NUCLEOTIDE SEQUENCE [LARGE SCALE GENOMIC DNA]</scope>
    <source>
        <strain evidence="3">zdho120</strain>
    </source>
</reference>
<evidence type="ECO:0000313" key="2">
    <source>
        <dbReference type="EMBL" id="OWZ15192.1"/>
    </source>
</evidence>
<keyword evidence="3" id="KW-1185">Reference proteome</keyword>
<keyword evidence="1" id="KW-0732">Signal</keyword>
<accession>A0A225WCA3</accession>
<feature type="chain" id="PRO_5012195050" evidence="1">
    <location>
        <begin position="29"/>
        <end position="171"/>
    </location>
</feature>
<organism evidence="2 3">
    <name type="scientific">Phytophthora megakarya</name>
    <dbReference type="NCBI Taxonomy" id="4795"/>
    <lineage>
        <taxon>Eukaryota</taxon>
        <taxon>Sar</taxon>
        <taxon>Stramenopiles</taxon>
        <taxon>Oomycota</taxon>
        <taxon>Peronosporomycetes</taxon>
        <taxon>Peronosporales</taxon>
        <taxon>Peronosporaceae</taxon>
        <taxon>Phytophthora</taxon>
    </lineage>
</organism>
<comment type="caution">
    <text evidence="2">The sequence shown here is derived from an EMBL/GenBank/DDBJ whole genome shotgun (WGS) entry which is preliminary data.</text>
</comment>
<dbReference type="AlphaFoldDB" id="A0A225WCA3"/>
<protein>
    <submittedName>
        <fullName evidence="2">RxLR effector protein</fullName>
    </submittedName>
</protein>
<proteinExistence type="predicted"/>
<evidence type="ECO:0000256" key="1">
    <source>
        <dbReference type="SAM" id="SignalP"/>
    </source>
</evidence>
<name>A0A225WCA3_9STRA</name>